<feature type="coiled-coil region" evidence="2">
    <location>
        <begin position="300"/>
        <end position="327"/>
    </location>
</feature>
<dbReference type="Proteomes" id="UP000008064">
    <property type="component" value="Unassembled WGS sequence"/>
</dbReference>
<reference evidence="4" key="1">
    <citation type="submission" date="2011-04" db="EMBL/GenBank/DDBJ databases">
        <title>Evolution of plant cell wall degrading machinery underlies the functional diversity of forest fungi.</title>
        <authorList>
            <consortium name="US DOE Joint Genome Institute (JGI-PGF)"/>
            <person name="Eastwood D.C."/>
            <person name="Floudas D."/>
            <person name="Binder M."/>
            <person name="Majcherczyk A."/>
            <person name="Schneider P."/>
            <person name="Aerts A."/>
            <person name="Asiegbu F.O."/>
            <person name="Baker S.E."/>
            <person name="Barry K."/>
            <person name="Bendiksby M."/>
            <person name="Blumentritt M."/>
            <person name="Coutinho P.M."/>
            <person name="Cullen D."/>
            <person name="Cullen D."/>
            <person name="Gathman A."/>
            <person name="Goodell B."/>
            <person name="Henrissat B."/>
            <person name="Ihrmark K."/>
            <person name="Kauserud H."/>
            <person name="Kohler A."/>
            <person name="LaButti K."/>
            <person name="Lapidus A."/>
            <person name="Lavin J.L."/>
            <person name="Lee Y.-H."/>
            <person name="Lindquist E."/>
            <person name="Lilly W."/>
            <person name="Lucas S."/>
            <person name="Morin E."/>
            <person name="Murat C."/>
            <person name="Oguiza J.A."/>
            <person name="Park J."/>
            <person name="Pisabarro A.G."/>
            <person name="Riley R."/>
            <person name="Rosling A."/>
            <person name="Salamov A."/>
            <person name="Schmidt O."/>
            <person name="Schmutz J."/>
            <person name="Skrede I."/>
            <person name="Stenlid J."/>
            <person name="Wiebenga A."/>
            <person name="Xie X."/>
            <person name="Kues U."/>
            <person name="Hibbett D.S."/>
            <person name="Hoffmeister D."/>
            <person name="Hogberg N."/>
            <person name="Martin F."/>
            <person name="Grigoriev I.V."/>
            <person name="Watkinson S.C."/>
        </authorList>
    </citation>
    <scope>NUCLEOTIDE SEQUENCE</scope>
    <source>
        <strain evidence="4">S7.9</strain>
    </source>
</reference>
<dbReference type="EMBL" id="GL945433">
    <property type="protein sequence ID" value="EGO25245.1"/>
    <property type="molecule type" value="Genomic_DNA"/>
</dbReference>
<dbReference type="GeneID" id="18811239"/>
<name>F8NUM5_SERL9</name>
<evidence type="ECO:0000259" key="3">
    <source>
        <dbReference type="Pfam" id="PF08172"/>
    </source>
</evidence>
<dbReference type="PANTHER" id="PTHR14043:SF2">
    <property type="entry name" value="HOMEOBOX PROTEIN CUT"/>
    <property type="match status" value="1"/>
</dbReference>
<dbReference type="Pfam" id="PF08172">
    <property type="entry name" value="CASP_C"/>
    <property type="match status" value="1"/>
</dbReference>
<dbReference type="GO" id="GO:0000139">
    <property type="term" value="C:Golgi membrane"/>
    <property type="evidence" value="ECO:0007669"/>
    <property type="project" value="InterPro"/>
</dbReference>
<feature type="non-terminal residue" evidence="4">
    <location>
        <position position="331"/>
    </location>
</feature>
<accession>F8NUM5</accession>
<feature type="domain" description="CASP C-terminal" evidence="3">
    <location>
        <begin position="212"/>
        <end position="331"/>
    </location>
</feature>
<proteinExistence type="predicted"/>
<evidence type="ECO:0000313" key="4">
    <source>
        <dbReference type="EMBL" id="EGO25245.1"/>
    </source>
</evidence>
<dbReference type="GO" id="GO:0006891">
    <property type="term" value="P:intra-Golgi vesicle-mediated transport"/>
    <property type="evidence" value="ECO:0007669"/>
    <property type="project" value="InterPro"/>
</dbReference>
<dbReference type="HOGENOM" id="CLU_840844_0_0_1"/>
<feature type="coiled-coil region" evidence="2">
    <location>
        <begin position="195"/>
        <end position="236"/>
    </location>
</feature>
<dbReference type="InterPro" id="IPR012955">
    <property type="entry name" value="CASP_C"/>
</dbReference>
<dbReference type="PANTHER" id="PTHR14043">
    <property type="entry name" value="CCAAT DISPLACEMENT PROTEIN-RELATED"/>
    <property type="match status" value="1"/>
</dbReference>
<dbReference type="OrthoDB" id="10257567at2759"/>
<keyword evidence="1 2" id="KW-0175">Coiled coil</keyword>
<dbReference type="KEGG" id="sla:SERLADRAFT_386862"/>
<gene>
    <name evidence="4" type="ORF">SERLADRAFT_386862</name>
</gene>
<organism>
    <name type="scientific">Serpula lacrymans var. lacrymans (strain S7.9)</name>
    <name type="common">Dry rot fungus</name>
    <dbReference type="NCBI Taxonomy" id="578457"/>
    <lineage>
        <taxon>Eukaryota</taxon>
        <taxon>Fungi</taxon>
        <taxon>Dikarya</taxon>
        <taxon>Basidiomycota</taxon>
        <taxon>Agaricomycotina</taxon>
        <taxon>Agaricomycetes</taxon>
        <taxon>Agaricomycetidae</taxon>
        <taxon>Boletales</taxon>
        <taxon>Coniophorineae</taxon>
        <taxon>Serpulaceae</taxon>
        <taxon>Serpula</taxon>
    </lineage>
</organism>
<dbReference type="RefSeq" id="XP_007317367.1">
    <property type="nucleotide sequence ID" value="XM_007317305.1"/>
</dbReference>
<protein>
    <recommendedName>
        <fullName evidence="3">CASP C-terminal domain-containing protein</fullName>
    </recommendedName>
</protein>
<sequence>MNQSQRQDQEVVSRLAEVDMIMADLERANSRVATVEQRNEALRAEIESLRSDSETSDRVKGLESRTVELESECDRLSQTLEAQKATTSEVQLASSKKIEEISKDVRNKVSEVQQLKQRLRQYADYDEIKRELQIMQYVEFGGMDEDADEDGQVNGDDHDVGVHLPNPNADKANAQRGKSLEALLATKNKRILDELTKFRIMHNELEESLQATREQLFAASSELQKQKDLNEKLENDLLSMDSHRPDGDGALTSEASAGQNDVLAGLDLKKKITDSPARSTPVPFTSSADTSILPIVTSQRDRFRQRNAELEDELRKQFQVISELRAEIKSL</sequence>
<feature type="coiled-coil region" evidence="2">
    <location>
        <begin position="18"/>
        <end position="118"/>
    </location>
</feature>
<dbReference type="AlphaFoldDB" id="F8NUM5"/>
<evidence type="ECO:0000256" key="1">
    <source>
        <dbReference type="ARBA" id="ARBA00023054"/>
    </source>
</evidence>
<evidence type="ECO:0000256" key="2">
    <source>
        <dbReference type="SAM" id="Coils"/>
    </source>
</evidence>